<name>A0A0K1Q2M1_9BACT</name>
<feature type="region of interest" description="Disordered" evidence="1">
    <location>
        <begin position="249"/>
        <end position="268"/>
    </location>
</feature>
<dbReference type="EMBL" id="CP012333">
    <property type="protein sequence ID" value="AKU99634.1"/>
    <property type="molecule type" value="Genomic_DNA"/>
</dbReference>
<sequence length="268" mass="29947">MARLVTWAVRARVAIALAVATTSASLDAFADAPTADGRGAPKNAKAVVPDRVAVRFVTPETGGMARPRFITDRQLAFFTRIETMMEGVTLPEGEYPDRYTRVATDRMVARAMLASLLFQRGTEPLDLPRLALEARADLADRVGGSAPLEALMKKEGIEEEELMTFLREKVRASWYVDKAITPIFAVTEESLREAFRGALHPYRGMKFEDVRPRLRRWVVTERLRSAELEFLQSARSRVNVAVVNPVGTTELEPMQPHSTLPPERAPER</sequence>
<gene>
    <name evidence="3" type="ORF">AKJ09_06298</name>
</gene>
<feature type="chain" id="PRO_5005466489" evidence="2">
    <location>
        <begin position="31"/>
        <end position="268"/>
    </location>
</feature>
<dbReference type="AlphaFoldDB" id="A0A0K1Q2M1"/>
<dbReference type="KEGG" id="llu:AKJ09_06298"/>
<dbReference type="STRING" id="1391654.AKJ09_06298"/>
<evidence type="ECO:0000313" key="3">
    <source>
        <dbReference type="EMBL" id="AKU99634.1"/>
    </source>
</evidence>
<reference evidence="3 4" key="1">
    <citation type="submission" date="2015-08" db="EMBL/GenBank/DDBJ databases">
        <authorList>
            <person name="Babu N.S."/>
            <person name="Beckwith C.J."/>
            <person name="Beseler K.G."/>
            <person name="Brison A."/>
            <person name="Carone J.V."/>
            <person name="Caskin T.P."/>
            <person name="Diamond M."/>
            <person name="Durham M.E."/>
            <person name="Foxe J.M."/>
            <person name="Go M."/>
            <person name="Henderson B.A."/>
            <person name="Jones I.B."/>
            <person name="McGettigan J.A."/>
            <person name="Micheletti S.J."/>
            <person name="Nasrallah M.E."/>
            <person name="Ortiz D."/>
            <person name="Piller C.R."/>
            <person name="Privatt S.R."/>
            <person name="Schneider S.L."/>
            <person name="Sharp S."/>
            <person name="Smith T.C."/>
            <person name="Stanton J.D."/>
            <person name="Ullery H.E."/>
            <person name="Wilson R.J."/>
            <person name="Serrano M.G."/>
            <person name="Buck G."/>
            <person name="Lee V."/>
            <person name="Wang Y."/>
            <person name="Carvalho R."/>
            <person name="Voegtly L."/>
            <person name="Shi R."/>
            <person name="Duckworth R."/>
            <person name="Johnson A."/>
            <person name="Loviza R."/>
            <person name="Walstead R."/>
            <person name="Shah Z."/>
            <person name="Kiflezghi M."/>
            <person name="Wade K."/>
            <person name="Ball S.L."/>
            <person name="Bradley K.W."/>
            <person name="Asai D.J."/>
            <person name="Bowman C.A."/>
            <person name="Russell D.A."/>
            <person name="Pope W.H."/>
            <person name="Jacobs-Sera D."/>
            <person name="Hendrix R.W."/>
            <person name="Hatfull G.F."/>
        </authorList>
    </citation>
    <scope>NUCLEOTIDE SEQUENCE [LARGE SCALE GENOMIC DNA]</scope>
    <source>
        <strain evidence="3 4">DSM 27648</strain>
    </source>
</reference>
<accession>A0A0K1Q2M1</accession>
<dbReference type="Proteomes" id="UP000064967">
    <property type="component" value="Chromosome"/>
</dbReference>
<keyword evidence="2" id="KW-0732">Signal</keyword>
<proteinExistence type="predicted"/>
<organism evidence="3 4">
    <name type="scientific">Labilithrix luteola</name>
    <dbReference type="NCBI Taxonomy" id="1391654"/>
    <lineage>
        <taxon>Bacteria</taxon>
        <taxon>Pseudomonadati</taxon>
        <taxon>Myxococcota</taxon>
        <taxon>Polyangia</taxon>
        <taxon>Polyangiales</taxon>
        <taxon>Labilitrichaceae</taxon>
        <taxon>Labilithrix</taxon>
    </lineage>
</organism>
<evidence type="ECO:0000313" key="4">
    <source>
        <dbReference type="Proteomes" id="UP000064967"/>
    </source>
</evidence>
<protein>
    <submittedName>
        <fullName evidence="3">Uncharacterized protein</fullName>
    </submittedName>
</protein>
<evidence type="ECO:0000256" key="1">
    <source>
        <dbReference type="SAM" id="MobiDB-lite"/>
    </source>
</evidence>
<keyword evidence="4" id="KW-1185">Reference proteome</keyword>
<evidence type="ECO:0000256" key="2">
    <source>
        <dbReference type="SAM" id="SignalP"/>
    </source>
</evidence>
<dbReference type="PATRIC" id="fig|1391654.3.peg.6384"/>
<dbReference type="OrthoDB" id="5522729at2"/>
<dbReference type="RefSeq" id="WP_146651060.1">
    <property type="nucleotide sequence ID" value="NZ_CP012333.1"/>
</dbReference>
<feature type="signal peptide" evidence="2">
    <location>
        <begin position="1"/>
        <end position="30"/>
    </location>
</feature>